<protein>
    <submittedName>
        <fullName evidence="2">Phosphoglycerate mutase family protein-like protein</fullName>
    </submittedName>
</protein>
<feature type="compositionally biased region" description="Basic and acidic residues" evidence="1">
    <location>
        <begin position="214"/>
        <end position="239"/>
    </location>
</feature>
<sequence length="246" mass="27992">MAPTLYLVRHAQGEHNATRDFTILDPLLTPKGKQQCRELRESFRYHDTVDLVVASPLRRTIQTAVLSFGRTLARDGVPFIALPVAQEVSNAGADTGLEPEDLKTSLEHLFDEDKPDFNVLRKLDLSNVEEGWTSKSGFYAYTRPALENRAANFRSWLFQRSEERIIVVTHGAFLHFLTEDWDVDDPMTGTAYNNCEVRIFTFDTSSTVNNAHLNETEESKRTRGANERENDPHVLEELKTLASRPQ</sequence>
<evidence type="ECO:0000313" key="2">
    <source>
        <dbReference type="EMBL" id="KAH7135344.1"/>
    </source>
</evidence>
<dbReference type="Gene3D" id="3.40.50.1240">
    <property type="entry name" value="Phosphoglycerate mutase-like"/>
    <property type="match status" value="1"/>
</dbReference>
<name>A0A9P9EDV4_9PLEO</name>
<dbReference type="AlphaFoldDB" id="A0A9P9EDV4"/>
<comment type="caution">
    <text evidence="2">The sequence shown here is derived from an EMBL/GenBank/DDBJ whole genome shotgun (WGS) entry which is preliminary data.</text>
</comment>
<dbReference type="GO" id="GO:0016791">
    <property type="term" value="F:phosphatase activity"/>
    <property type="evidence" value="ECO:0007669"/>
    <property type="project" value="TreeGrafter"/>
</dbReference>
<dbReference type="CDD" id="cd07067">
    <property type="entry name" value="HP_PGM_like"/>
    <property type="match status" value="1"/>
</dbReference>
<dbReference type="Proteomes" id="UP000700596">
    <property type="component" value="Unassembled WGS sequence"/>
</dbReference>
<dbReference type="PANTHER" id="PTHR48100">
    <property type="entry name" value="BROAD-SPECIFICITY PHOSPHATASE YOR283W-RELATED"/>
    <property type="match status" value="1"/>
</dbReference>
<gene>
    <name evidence="2" type="ORF">B0J11DRAFT_157697</name>
</gene>
<feature type="region of interest" description="Disordered" evidence="1">
    <location>
        <begin position="210"/>
        <end position="246"/>
    </location>
</feature>
<dbReference type="SMART" id="SM00855">
    <property type="entry name" value="PGAM"/>
    <property type="match status" value="1"/>
</dbReference>
<dbReference type="OrthoDB" id="496981at2759"/>
<keyword evidence="3" id="KW-1185">Reference proteome</keyword>
<dbReference type="GO" id="GO:0005737">
    <property type="term" value="C:cytoplasm"/>
    <property type="evidence" value="ECO:0007669"/>
    <property type="project" value="TreeGrafter"/>
</dbReference>
<dbReference type="Pfam" id="PF00300">
    <property type="entry name" value="His_Phos_1"/>
    <property type="match status" value="1"/>
</dbReference>
<proteinExistence type="predicted"/>
<dbReference type="PANTHER" id="PTHR48100:SF54">
    <property type="entry name" value="PHOSPHATASE SPAC5H10.03-RELATED"/>
    <property type="match status" value="1"/>
</dbReference>
<evidence type="ECO:0000256" key="1">
    <source>
        <dbReference type="SAM" id="MobiDB-lite"/>
    </source>
</evidence>
<organism evidence="2 3">
    <name type="scientific">Dendryphion nanum</name>
    <dbReference type="NCBI Taxonomy" id="256645"/>
    <lineage>
        <taxon>Eukaryota</taxon>
        <taxon>Fungi</taxon>
        <taxon>Dikarya</taxon>
        <taxon>Ascomycota</taxon>
        <taxon>Pezizomycotina</taxon>
        <taxon>Dothideomycetes</taxon>
        <taxon>Pleosporomycetidae</taxon>
        <taxon>Pleosporales</taxon>
        <taxon>Torulaceae</taxon>
        <taxon>Dendryphion</taxon>
    </lineage>
</organism>
<dbReference type="InterPro" id="IPR013078">
    <property type="entry name" value="His_Pase_superF_clade-1"/>
</dbReference>
<evidence type="ECO:0000313" key="3">
    <source>
        <dbReference type="Proteomes" id="UP000700596"/>
    </source>
</evidence>
<reference evidence="2" key="1">
    <citation type="journal article" date="2021" name="Nat. Commun.">
        <title>Genetic determinants of endophytism in the Arabidopsis root mycobiome.</title>
        <authorList>
            <person name="Mesny F."/>
            <person name="Miyauchi S."/>
            <person name="Thiergart T."/>
            <person name="Pickel B."/>
            <person name="Atanasova L."/>
            <person name="Karlsson M."/>
            <person name="Huettel B."/>
            <person name="Barry K.W."/>
            <person name="Haridas S."/>
            <person name="Chen C."/>
            <person name="Bauer D."/>
            <person name="Andreopoulos W."/>
            <person name="Pangilinan J."/>
            <person name="LaButti K."/>
            <person name="Riley R."/>
            <person name="Lipzen A."/>
            <person name="Clum A."/>
            <person name="Drula E."/>
            <person name="Henrissat B."/>
            <person name="Kohler A."/>
            <person name="Grigoriev I.V."/>
            <person name="Martin F.M."/>
            <person name="Hacquard S."/>
        </authorList>
    </citation>
    <scope>NUCLEOTIDE SEQUENCE</scope>
    <source>
        <strain evidence="2">MPI-CAGE-CH-0243</strain>
    </source>
</reference>
<accession>A0A9P9EDV4</accession>
<dbReference type="InterPro" id="IPR050275">
    <property type="entry name" value="PGM_Phosphatase"/>
</dbReference>
<dbReference type="EMBL" id="JAGMWT010000002">
    <property type="protein sequence ID" value="KAH7135344.1"/>
    <property type="molecule type" value="Genomic_DNA"/>
</dbReference>
<dbReference type="SUPFAM" id="SSF53254">
    <property type="entry name" value="Phosphoglycerate mutase-like"/>
    <property type="match status" value="1"/>
</dbReference>
<dbReference type="InterPro" id="IPR029033">
    <property type="entry name" value="His_PPase_superfam"/>
</dbReference>